<organism evidence="2 3">
    <name type="scientific">Steccherinum ochraceum</name>
    <dbReference type="NCBI Taxonomy" id="92696"/>
    <lineage>
        <taxon>Eukaryota</taxon>
        <taxon>Fungi</taxon>
        <taxon>Dikarya</taxon>
        <taxon>Basidiomycota</taxon>
        <taxon>Agaricomycotina</taxon>
        <taxon>Agaricomycetes</taxon>
        <taxon>Polyporales</taxon>
        <taxon>Steccherinaceae</taxon>
        <taxon>Steccherinum</taxon>
    </lineage>
</organism>
<evidence type="ECO:0000313" key="3">
    <source>
        <dbReference type="Proteomes" id="UP000292702"/>
    </source>
</evidence>
<name>A0A4R0R6J1_9APHY</name>
<dbReference type="STRING" id="92696.A0A4R0R6J1"/>
<comment type="caution">
    <text evidence="2">The sequence shown here is derived from an EMBL/GenBank/DDBJ whole genome shotgun (WGS) entry which is preliminary data.</text>
</comment>
<dbReference type="GO" id="GO:0003676">
    <property type="term" value="F:nucleic acid binding"/>
    <property type="evidence" value="ECO:0007669"/>
    <property type="project" value="InterPro"/>
</dbReference>
<feature type="domain" description="Piwi" evidence="1">
    <location>
        <begin position="496"/>
        <end position="752"/>
    </location>
</feature>
<dbReference type="AlphaFoldDB" id="A0A4R0R6J1"/>
<dbReference type="SMART" id="SM01163">
    <property type="entry name" value="DUF1785"/>
    <property type="match status" value="1"/>
</dbReference>
<dbReference type="Proteomes" id="UP000292702">
    <property type="component" value="Unassembled WGS sequence"/>
</dbReference>
<dbReference type="Pfam" id="PF02171">
    <property type="entry name" value="Piwi"/>
    <property type="match status" value="1"/>
</dbReference>
<dbReference type="Gene3D" id="3.40.50.2300">
    <property type="match status" value="1"/>
</dbReference>
<dbReference type="PANTHER" id="PTHR22891">
    <property type="entry name" value="EUKARYOTIC TRANSLATION INITIATION FACTOR 2C"/>
    <property type="match status" value="1"/>
</dbReference>
<dbReference type="Pfam" id="PF08699">
    <property type="entry name" value="ArgoL1"/>
    <property type="match status" value="1"/>
</dbReference>
<accession>A0A4R0R6J1</accession>
<keyword evidence="3" id="KW-1185">Reference proteome</keyword>
<dbReference type="Gene3D" id="2.170.260.10">
    <property type="entry name" value="paz domain"/>
    <property type="match status" value="1"/>
</dbReference>
<dbReference type="CDD" id="cd02846">
    <property type="entry name" value="PAZ_argonaute_like"/>
    <property type="match status" value="1"/>
</dbReference>
<dbReference type="SMART" id="SM00950">
    <property type="entry name" value="Piwi"/>
    <property type="match status" value="1"/>
</dbReference>
<dbReference type="PROSITE" id="PS50822">
    <property type="entry name" value="PIWI"/>
    <property type="match status" value="1"/>
</dbReference>
<dbReference type="Pfam" id="PF16486">
    <property type="entry name" value="ArgoN"/>
    <property type="match status" value="1"/>
</dbReference>
<evidence type="ECO:0000259" key="1">
    <source>
        <dbReference type="PROSITE" id="PS50822"/>
    </source>
</evidence>
<evidence type="ECO:0000313" key="2">
    <source>
        <dbReference type="EMBL" id="TCD60545.1"/>
    </source>
</evidence>
<dbReference type="SUPFAM" id="SSF53098">
    <property type="entry name" value="Ribonuclease H-like"/>
    <property type="match status" value="1"/>
</dbReference>
<dbReference type="OrthoDB" id="10252740at2759"/>
<proteinExistence type="predicted"/>
<dbReference type="InterPro" id="IPR003165">
    <property type="entry name" value="Piwi"/>
</dbReference>
<dbReference type="EMBL" id="RWJN01000580">
    <property type="protein sequence ID" value="TCD60545.1"/>
    <property type="molecule type" value="Genomic_DNA"/>
</dbReference>
<dbReference type="InterPro" id="IPR012337">
    <property type="entry name" value="RNaseH-like_sf"/>
</dbReference>
<protein>
    <recommendedName>
        <fullName evidence="1">Piwi domain-containing protein</fullName>
    </recommendedName>
</protein>
<gene>
    <name evidence="2" type="ORF">EIP91_009921</name>
</gene>
<reference evidence="2 3" key="1">
    <citation type="submission" date="2018-11" db="EMBL/GenBank/DDBJ databases">
        <title>Genome assembly of Steccherinum ochraceum LE-BIN_3174, the white-rot fungus of the Steccherinaceae family (The Residual Polyporoid clade, Polyporales, Basidiomycota).</title>
        <authorList>
            <person name="Fedorova T.V."/>
            <person name="Glazunova O.A."/>
            <person name="Landesman E.O."/>
            <person name="Moiseenko K.V."/>
            <person name="Psurtseva N.V."/>
            <person name="Savinova O.S."/>
            <person name="Shakhova N.V."/>
            <person name="Tyazhelova T.V."/>
            <person name="Vasina D.V."/>
        </authorList>
    </citation>
    <scope>NUCLEOTIDE SEQUENCE [LARGE SCALE GENOMIC DNA]</scope>
    <source>
        <strain evidence="2 3">LE-BIN_3174</strain>
    </source>
</reference>
<sequence length="752" mass="84440">MQLAVYGQNAQSLKVLVNYFRVKSVPNANFYLHTVGKSGVAKTISYKEERPGSRPISTKTRLEVFAQVQIEAPHVFDGTTRAVYDGASILYSRRAIPQSTFETVKGMTAFVVRLSLDSANIISARDLQALLNQGGGNVGNSLAARTLLQHLIRATPMKTGWLQLKKNSFYTDHREKHLTGGLIAWKGFSQSVRPGSGGLFVNVDVSNIAVYEPGDIVELAMQFLGTKDVRKLRDMEPARLKRLERFLKGLQIHILLGPHRGRVWARPKRISGLVTSGGYHTFMKDNNELTVQAYIEGKYNQRLREPKIFGIRVGTSAVFPAEFCEVMSGQPFKKRLDDEQQRRFIENSTQDPFQRLQMIQDSVSGPNQVFQYSQSPALEGLSIQTRPEDVNAIVLPPAKLDFAGSSMTVKYGKWRVDRVKYSGPGAARTFAVLIFAHGILPVVRDFVSALIPVGEDRVSRNPRIQPRDVYLEECNPANVAGALARITREKFPGVAFLLVVLPASAPFKREIKHWSILKGLPTQCIRDRKFSTKNQYLNNVMLKINAKIGGYSTYVPWLKNLFPNEVVLVMGCDVSHPAPGSNKPSVASLVLSCNREMTSYIPQISVQEPRTEIIREIGPMFKKALAALQNLLKTKNGLKYVQVDHLIVFRDGVSEGEYQQVQQEIDDIEAMLQEYYTYVAAKYKVPKHKPAITFMIVTKRHHTRFFIPQEMARQDKQLNNNCPAGLLVTQTIVPVEYENFYLQSHGGLKGSK</sequence>
<dbReference type="InterPro" id="IPR036397">
    <property type="entry name" value="RNaseH_sf"/>
</dbReference>
<dbReference type="SUPFAM" id="SSF101690">
    <property type="entry name" value="PAZ domain"/>
    <property type="match status" value="1"/>
</dbReference>
<dbReference type="Gene3D" id="3.30.420.10">
    <property type="entry name" value="Ribonuclease H-like superfamily/Ribonuclease H"/>
    <property type="match status" value="1"/>
</dbReference>
<dbReference type="InterPro" id="IPR036085">
    <property type="entry name" value="PAZ_dom_sf"/>
</dbReference>
<dbReference type="InterPro" id="IPR014811">
    <property type="entry name" value="ArgoL1"/>
</dbReference>
<dbReference type="InterPro" id="IPR032474">
    <property type="entry name" value="Argonaute_N"/>
</dbReference>